<dbReference type="EMBL" id="AHMY02000010">
    <property type="protein sequence ID" value="EKO17459.1"/>
    <property type="molecule type" value="Genomic_DNA"/>
</dbReference>
<dbReference type="InterPro" id="IPR046341">
    <property type="entry name" value="SET_dom_sf"/>
</dbReference>
<dbReference type="SMART" id="SM00317">
    <property type="entry name" value="SET"/>
    <property type="match status" value="1"/>
</dbReference>
<feature type="compositionally biased region" description="Polar residues" evidence="1">
    <location>
        <begin position="92"/>
        <end position="103"/>
    </location>
</feature>
<reference evidence="3 4" key="1">
    <citation type="submission" date="2012-10" db="EMBL/GenBank/DDBJ databases">
        <authorList>
            <person name="Harkins D.M."/>
            <person name="Durkin A.S."/>
            <person name="Brinkac L.M."/>
            <person name="Selengut J.D."/>
            <person name="Sanka R."/>
            <person name="DePew J."/>
            <person name="Purushe J."/>
            <person name="Peacock S.J."/>
            <person name="Thaipadungpanit J."/>
            <person name="Wuthiekanun V.W."/>
            <person name="Day N.P."/>
            <person name="Vinetz J.M."/>
            <person name="Sutton G.G."/>
            <person name="Nelson W.C."/>
            <person name="Fouts D.E."/>
        </authorList>
    </citation>
    <scope>NUCLEOTIDE SEQUENCE [LARGE SCALE GENOMIC DNA]</scope>
    <source>
        <strain evidence="3 4">H1</strain>
    </source>
</reference>
<evidence type="ECO:0000313" key="3">
    <source>
        <dbReference type="EMBL" id="EKO17459.1"/>
    </source>
</evidence>
<gene>
    <name evidence="3" type="ORF">LEP1GSC081_0504</name>
</gene>
<dbReference type="PROSITE" id="PS50280">
    <property type="entry name" value="SET"/>
    <property type="match status" value="1"/>
</dbReference>
<evidence type="ECO:0000256" key="1">
    <source>
        <dbReference type="SAM" id="MobiDB-lite"/>
    </source>
</evidence>
<dbReference type="AlphaFoldDB" id="A0A0E2B7Z0"/>
<dbReference type="InterPro" id="IPR001214">
    <property type="entry name" value="SET_dom"/>
</dbReference>
<dbReference type="Pfam" id="PF00856">
    <property type="entry name" value="SET"/>
    <property type="match status" value="1"/>
</dbReference>
<dbReference type="Gene3D" id="2.170.270.10">
    <property type="entry name" value="SET domain"/>
    <property type="match status" value="1"/>
</dbReference>
<dbReference type="SUPFAM" id="SSF82199">
    <property type="entry name" value="SET domain"/>
    <property type="match status" value="1"/>
</dbReference>
<protein>
    <submittedName>
        <fullName evidence="3">SET domain protein</fullName>
    </submittedName>
</protein>
<proteinExistence type="predicted"/>
<dbReference type="RefSeq" id="WP_004764128.1">
    <property type="nucleotide sequence ID" value="NZ_AHMY02000010.1"/>
</dbReference>
<name>A0A0E2B7Z0_9LEPT</name>
<evidence type="ECO:0000259" key="2">
    <source>
        <dbReference type="PROSITE" id="PS50280"/>
    </source>
</evidence>
<feature type="domain" description="SET" evidence="2">
    <location>
        <begin position="4"/>
        <end position="118"/>
    </location>
</feature>
<sequence>MLLVPTYIADSPIGGFGLFAGRDIQKGELIWKYHPKTVWVLTDSELNSLPNSVQEMFRTYSYLTEGKWFYCSDNSKFMNHSDDPNTKEDFTSDQTNPTGQDSATRLILKGEELTCNYKLFDDNWKIKLGLTS</sequence>
<dbReference type="Proteomes" id="UP000006253">
    <property type="component" value="Unassembled WGS sequence"/>
</dbReference>
<dbReference type="CDD" id="cd08161">
    <property type="entry name" value="SET"/>
    <property type="match status" value="1"/>
</dbReference>
<organism evidence="3 4">
    <name type="scientific">Leptospira kirschneri str. H1</name>
    <dbReference type="NCBI Taxonomy" id="1049966"/>
    <lineage>
        <taxon>Bacteria</taxon>
        <taxon>Pseudomonadati</taxon>
        <taxon>Spirochaetota</taxon>
        <taxon>Spirochaetia</taxon>
        <taxon>Leptospirales</taxon>
        <taxon>Leptospiraceae</taxon>
        <taxon>Leptospira</taxon>
    </lineage>
</organism>
<comment type="caution">
    <text evidence="3">The sequence shown here is derived from an EMBL/GenBank/DDBJ whole genome shotgun (WGS) entry which is preliminary data.</text>
</comment>
<accession>A0A0E2B7Z0</accession>
<feature type="region of interest" description="Disordered" evidence="1">
    <location>
        <begin position="82"/>
        <end position="103"/>
    </location>
</feature>
<evidence type="ECO:0000313" key="4">
    <source>
        <dbReference type="Proteomes" id="UP000006253"/>
    </source>
</evidence>